<evidence type="ECO:0000256" key="11">
    <source>
        <dbReference type="ARBA" id="ARBA00048640"/>
    </source>
</evidence>
<sequence>MSKQQIGVVGMAVMGRNLALNIASNDYTVSIFNRTKSVTETVIHNNTGKNIFPYFSIKDFVESLTKPRCILLMVQAGKATDDTIESIMPYLDKEDILIDGGNTFYKDTMRRSNHLSKYGINFIGMGVSGGELGALTGPAIMPGGQKKAYDLVSSMLNKISAKFDNEPCVAYIGPNGSGHYVKMIHNGIEYGDMQLIGEAYFLLKYLLNMTNEELSDIFFEWNKGELNSYLIDITKDIFIFKDQNGKYLIDYILDIAEEKGTGKWISQNALEVREPLSLITESVFLRYLSFLKKQRIIASKILTGPSVNQRIQDKKSFVEEIRKALYLGKIISYAQGFAQLNKASEKYSWNLQCGEIAKIFRSGCIIRANFLEKIQKEYVSNQNIVNLLLTPYFSKIANEYQISLRNVVIQAIQYGIAVPAFSAAISYYDGYRSINLPANLIQAQRDYFGAHTYRRIDKTGYFHTDWKSTRKRFNTN</sequence>
<evidence type="ECO:0000259" key="17">
    <source>
        <dbReference type="SMART" id="SM01350"/>
    </source>
</evidence>
<dbReference type="Gene3D" id="3.40.50.720">
    <property type="entry name" value="NAD(P)-binding Rossmann-like Domain"/>
    <property type="match status" value="1"/>
</dbReference>
<protein>
    <recommendedName>
        <fullName evidence="6 12">6-phosphogluconate dehydrogenase, decarboxylating</fullName>
        <ecNumber evidence="5 12">1.1.1.44</ecNumber>
    </recommendedName>
</protein>
<reference evidence="18 19" key="1">
    <citation type="submission" date="2018-12" db="EMBL/GenBank/DDBJ databases">
        <authorList>
            <person name="Chong R.A."/>
        </authorList>
    </citation>
    <scope>NUCLEOTIDE SEQUENCE [LARGE SCALE GENOMIC DNA]</scope>
    <source>
        <strain evidence="18 19">Hta</strain>
    </source>
</reference>
<feature type="binding site" evidence="15">
    <location>
        <begin position="10"/>
        <end position="15"/>
    </location>
    <ligand>
        <name>NADP(+)</name>
        <dbReference type="ChEBI" id="CHEBI:58349"/>
    </ligand>
</feature>
<dbReference type="GO" id="GO:0006098">
    <property type="term" value="P:pentose-phosphate shunt"/>
    <property type="evidence" value="ECO:0007669"/>
    <property type="project" value="UniProtKB-UniPathway"/>
</dbReference>
<dbReference type="GO" id="GO:0004616">
    <property type="term" value="F:phosphogluconate dehydrogenase (decarboxylating) activity"/>
    <property type="evidence" value="ECO:0007669"/>
    <property type="project" value="UniProtKB-EC"/>
</dbReference>
<comment type="subunit">
    <text evidence="4 12">Homodimer.</text>
</comment>
<evidence type="ECO:0000256" key="1">
    <source>
        <dbReference type="ARBA" id="ARBA00002526"/>
    </source>
</evidence>
<dbReference type="PANTHER" id="PTHR11811">
    <property type="entry name" value="6-PHOSPHOGLUCONATE DEHYDROGENASE"/>
    <property type="match status" value="1"/>
</dbReference>
<name>A0A4D6XYX8_9GAMM</name>
<dbReference type="NCBIfam" id="NF006765">
    <property type="entry name" value="PRK09287.1"/>
    <property type="match status" value="1"/>
</dbReference>
<feature type="active site" description="Proton acceptor" evidence="13">
    <location>
        <position position="182"/>
    </location>
</feature>
<comment type="similarity">
    <text evidence="3 12 16">Belongs to the 6-phosphogluconate dehydrogenase family.</text>
</comment>
<dbReference type="SUPFAM" id="SSF51735">
    <property type="entry name" value="NAD(P)-binding Rossmann-fold domains"/>
    <property type="match status" value="1"/>
</dbReference>
<dbReference type="PRINTS" id="PR00076">
    <property type="entry name" value="6PGDHDRGNASE"/>
</dbReference>
<feature type="binding site" evidence="15">
    <location>
        <begin position="74"/>
        <end position="76"/>
    </location>
    <ligand>
        <name>NADP(+)</name>
        <dbReference type="ChEBI" id="CHEBI:58349"/>
    </ligand>
</feature>
<evidence type="ECO:0000256" key="13">
    <source>
        <dbReference type="PIRSR" id="PIRSR000109-1"/>
    </source>
</evidence>
<reference evidence="18 19" key="2">
    <citation type="submission" date="2019-05" db="EMBL/GenBank/DDBJ databases">
        <title>Genome evolution of the obligate endosymbiont Buchnera aphidicola.</title>
        <authorList>
            <person name="Moran N.A."/>
        </authorList>
    </citation>
    <scope>NUCLEOTIDE SEQUENCE [LARGE SCALE GENOMIC DNA]</scope>
    <source>
        <strain evidence="18 19">Hta</strain>
    </source>
</reference>
<feature type="binding site" description="in other chain" evidence="14">
    <location>
        <position position="102"/>
    </location>
    <ligand>
        <name>substrate</name>
        <note>ligand shared between dimeric partners</note>
    </ligand>
</feature>
<dbReference type="Pfam" id="PF03446">
    <property type="entry name" value="NAD_binding_2"/>
    <property type="match status" value="1"/>
</dbReference>
<feature type="binding site" description="in other chain" evidence="14">
    <location>
        <begin position="185"/>
        <end position="186"/>
    </location>
    <ligand>
        <name>substrate</name>
        <note>ligand shared between dimeric partners</note>
    </ligand>
</feature>
<keyword evidence="10 12" id="KW-0570">Pentose shunt</keyword>
<dbReference type="InterPro" id="IPR013328">
    <property type="entry name" value="6PGD_dom2"/>
</dbReference>
<dbReference type="AlphaFoldDB" id="A0A4D6XYX8"/>
<evidence type="ECO:0000256" key="9">
    <source>
        <dbReference type="ARBA" id="ARBA00023064"/>
    </source>
</evidence>
<dbReference type="Gene3D" id="1.20.5.320">
    <property type="entry name" value="6-Phosphogluconate Dehydrogenase, domain 3"/>
    <property type="match status" value="1"/>
</dbReference>
<comment type="pathway">
    <text evidence="2 12 16">Carbohydrate degradation; pentose phosphate pathway; D-ribulose 5-phosphate from D-glucose 6-phosphate (oxidative stage): step 3/3.</text>
</comment>
<dbReference type="FunFam" id="1.10.1040.10:FF:000002">
    <property type="entry name" value="6-phosphogluconate dehydrogenase, decarboxylating"/>
    <property type="match status" value="1"/>
</dbReference>
<dbReference type="SUPFAM" id="SSF48179">
    <property type="entry name" value="6-phosphogluconate dehydrogenase C-terminal domain-like"/>
    <property type="match status" value="1"/>
</dbReference>
<evidence type="ECO:0000313" key="19">
    <source>
        <dbReference type="Proteomes" id="UP000298773"/>
    </source>
</evidence>
<dbReference type="InterPro" id="IPR006113">
    <property type="entry name" value="6PGDH_Gnd/GntZ"/>
</dbReference>
<evidence type="ECO:0000256" key="12">
    <source>
        <dbReference type="PIRNR" id="PIRNR000109"/>
    </source>
</evidence>
<keyword evidence="9 16" id="KW-0311">Gluconate utilization</keyword>
<dbReference type="Gene3D" id="1.10.1040.10">
    <property type="entry name" value="N-(1-d-carboxylethyl)-l-norvaline Dehydrogenase, domain 2"/>
    <property type="match status" value="1"/>
</dbReference>
<feature type="binding site" evidence="14">
    <location>
        <position position="445"/>
    </location>
    <ligand>
        <name>substrate</name>
        <note>ligand shared between dimeric partners</note>
    </ligand>
</feature>
<feature type="binding site" description="in other chain" evidence="14">
    <location>
        <position position="190"/>
    </location>
    <ligand>
        <name>substrate</name>
        <note>ligand shared between dimeric partners</note>
    </ligand>
</feature>
<dbReference type="Pfam" id="PF00393">
    <property type="entry name" value="6PGD"/>
    <property type="match status" value="1"/>
</dbReference>
<dbReference type="RefSeq" id="WP_158356398.1">
    <property type="nucleotide sequence ID" value="NZ_CP034873.1"/>
</dbReference>
<evidence type="ECO:0000256" key="15">
    <source>
        <dbReference type="PIRSR" id="PIRSR000109-3"/>
    </source>
</evidence>
<feature type="binding site" evidence="15">
    <location>
        <begin position="33"/>
        <end position="35"/>
    </location>
    <ligand>
        <name>NADP(+)</name>
        <dbReference type="ChEBI" id="CHEBI:58349"/>
    </ligand>
</feature>
<dbReference type="PIRSF" id="PIRSF000109">
    <property type="entry name" value="6PGD"/>
    <property type="match status" value="1"/>
</dbReference>
<evidence type="ECO:0000256" key="14">
    <source>
        <dbReference type="PIRSR" id="PIRSR000109-2"/>
    </source>
</evidence>
<dbReference type="SMART" id="SM01350">
    <property type="entry name" value="6PGD"/>
    <property type="match status" value="1"/>
</dbReference>
<dbReference type="EC" id="1.1.1.44" evidence="5 12"/>
<dbReference type="InterPro" id="IPR006114">
    <property type="entry name" value="6PGDH_C"/>
</dbReference>
<feature type="active site" description="Proton donor" evidence="13">
    <location>
        <position position="189"/>
    </location>
</feature>
<dbReference type="InterPro" id="IPR006115">
    <property type="entry name" value="6PGDH_NADP-bd"/>
</dbReference>
<evidence type="ECO:0000256" key="2">
    <source>
        <dbReference type="ARBA" id="ARBA00004874"/>
    </source>
</evidence>
<dbReference type="FunFam" id="1.20.5.320:FF:000001">
    <property type="entry name" value="6-phosphogluconate dehydrogenase, decarboxylating"/>
    <property type="match status" value="1"/>
</dbReference>
<keyword evidence="7 12" id="KW-0521">NADP</keyword>
<dbReference type="GO" id="GO:0019521">
    <property type="term" value="P:D-gluconate metabolic process"/>
    <property type="evidence" value="ECO:0007669"/>
    <property type="project" value="UniProtKB-KW"/>
</dbReference>
<dbReference type="InterPro" id="IPR008927">
    <property type="entry name" value="6-PGluconate_DH-like_C_sf"/>
</dbReference>
<comment type="catalytic activity">
    <reaction evidence="11 12 16">
        <text>6-phospho-D-gluconate + NADP(+) = D-ribulose 5-phosphate + CO2 + NADPH</text>
        <dbReference type="Rhea" id="RHEA:10116"/>
        <dbReference type="ChEBI" id="CHEBI:16526"/>
        <dbReference type="ChEBI" id="CHEBI:57783"/>
        <dbReference type="ChEBI" id="CHEBI:58121"/>
        <dbReference type="ChEBI" id="CHEBI:58349"/>
        <dbReference type="ChEBI" id="CHEBI:58759"/>
        <dbReference type="EC" id="1.1.1.44"/>
    </reaction>
</comment>
<evidence type="ECO:0000256" key="3">
    <source>
        <dbReference type="ARBA" id="ARBA00008419"/>
    </source>
</evidence>
<evidence type="ECO:0000256" key="6">
    <source>
        <dbReference type="ARBA" id="ARBA00018193"/>
    </source>
</evidence>
<feature type="binding site" evidence="14">
    <location>
        <position position="451"/>
    </location>
    <ligand>
        <name>substrate</name>
        <note>ligand shared between dimeric partners</note>
    </ligand>
</feature>
<feature type="binding site" evidence="15">
    <location>
        <position position="102"/>
    </location>
    <ligand>
        <name>NADP(+)</name>
        <dbReference type="ChEBI" id="CHEBI:58349"/>
    </ligand>
</feature>
<accession>A0A4D6XYX8</accession>
<dbReference type="UniPathway" id="UPA00115">
    <property type="reaction ID" value="UER00410"/>
</dbReference>
<organism evidence="18 19">
    <name type="scientific">Buchnera aphidicola</name>
    <name type="common">Hyadaphis tataricae</name>
    <dbReference type="NCBI Taxonomy" id="1241859"/>
    <lineage>
        <taxon>Bacteria</taxon>
        <taxon>Pseudomonadati</taxon>
        <taxon>Pseudomonadota</taxon>
        <taxon>Gammaproteobacteria</taxon>
        <taxon>Enterobacterales</taxon>
        <taxon>Erwiniaceae</taxon>
        <taxon>Buchnera</taxon>
    </lineage>
</organism>
<evidence type="ECO:0000256" key="10">
    <source>
        <dbReference type="ARBA" id="ARBA00023126"/>
    </source>
</evidence>
<dbReference type="Proteomes" id="UP000298773">
    <property type="component" value="Chromosome"/>
</dbReference>
<proteinExistence type="inferred from homology"/>
<feature type="binding site" description="in other chain" evidence="14">
    <location>
        <begin position="128"/>
        <end position="130"/>
    </location>
    <ligand>
        <name>substrate</name>
        <note>ligand shared between dimeric partners</note>
    </ligand>
</feature>
<evidence type="ECO:0000256" key="7">
    <source>
        <dbReference type="ARBA" id="ARBA00022857"/>
    </source>
</evidence>
<dbReference type="OrthoDB" id="9804542at2"/>
<dbReference type="EMBL" id="CP034873">
    <property type="protein sequence ID" value="QCI21427.1"/>
    <property type="molecule type" value="Genomic_DNA"/>
</dbReference>
<dbReference type="FunFam" id="3.40.50.720:FF:000007">
    <property type="entry name" value="6-phosphogluconate dehydrogenase, decarboxylating"/>
    <property type="match status" value="1"/>
</dbReference>
<evidence type="ECO:0000256" key="4">
    <source>
        <dbReference type="ARBA" id="ARBA00011738"/>
    </source>
</evidence>
<evidence type="ECO:0000256" key="16">
    <source>
        <dbReference type="RuleBase" id="RU000485"/>
    </source>
</evidence>
<evidence type="ECO:0000313" key="18">
    <source>
        <dbReference type="EMBL" id="QCI21427.1"/>
    </source>
</evidence>
<evidence type="ECO:0000256" key="8">
    <source>
        <dbReference type="ARBA" id="ARBA00023002"/>
    </source>
</evidence>
<feature type="binding site" description="in other chain" evidence="14">
    <location>
        <position position="286"/>
    </location>
    <ligand>
        <name>substrate</name>
        <note>ligand shared between dimeric partners</note>
    </ligand>
</feature>
<dbReference type="InterPro" id="IPR036291">
    <property type="entry name" value="NAD(P)-bd_dom_sf"/>
</dbReference>
<gene>
    <name evidence="18" type="primary">gndA</name>
    <name evidence="18" type="ORF">D9V69_00520</name>
</gene>
<dbReference type="InterPro" id="IPR006183">
    <property type="entry name" value="Pgluconate_DH"/>
</dbReference>
<dbReference type="GO" id="GO:0050661">
    <property type="term" value="F:NADP binding"/>
    <property type="evidence" value="ECO:0007669"/>
    <property type="project" value="InterPro"/>
</dbReference>
<evidence type="ECO:0000256" key="5">
    <source>
        <dbReference type="ARBA" id="ARBA00013011"/>
    </source>
</evidence>
<feature type="domain" description="6-phosphogluconate dehydrogenase C-terminal" evidence="17">
    <location>
        <begin position="178"/>
        <end position="467"/>
    </location>
</feature>
<keyword evidence="8 12" id="KW-0560">Oxidoreductase</keyword>
<comment type="function">
    <text evidence="1 12">Catalyzes the oxidative decarboxylation of 6-phosphogluconate to ribulose 5-phosphate and CO(2), with concomitant reduction of NADP to NADPH.</text>
</comment>
<feature type="binding site" description="in other chain" evidence="14">
    <location>
        <position position="259"/>
    </location>
    <ligand>
        <name>substrate</name>
        <note>ligand shared between dimeric partners</note>
    </ligand>
</feature>
<dbReference type="NCBIfam" id="TIGR00873">
    <property type="entry name" value="gnd"/>
    <property type="match status" value="1"/>
</dbReference>